<dbReference type="SUPFAM" id="SSF54695">
    <property type="entry name" value="POZ domain"/>
    <property type="match status" value="1"/>
</dbReference>
<accession>A0ABQ9EH24</accession>
<dbReference type="Pfam" id="PF24981">
    <property type="entry name" value="Beta-prop_ATRN-LZTR1"/>
    <property type="match status" value="1"/>
</dbReference>
<dbReference type="SMART" id="SM00225">
    <property type="entry name" value="BTB"/>
    <property type="match status" value="1"/>
</dbReference>
<evidence type="ECO:0000256" key="1">
    <source>
        <dbReference type="ARBA" id="ARBA00022441"/>
    </source>
</evidence>
<evidence type="ECO:0000256" key="2">
    <source>
        <dbReference type="ARBA" id="ARBA00022737"/>
    </source>
</evidence>
<dbReference type="PIRSF" id="PIRSF037037">
    <property type="entry name" value="Kelch-like_protein_gigaxonin"/>
    <property type="match status" value="1"/>
</dbReference>
<keyword evidence="1" id="KW-0880">Kelch repeat</keyword>
<name>A0ABQ9EH24_TEGGR</name>
<dbReference type="InterPro" id="IPR000210">
    <property type="entry name" value="BTB/POZ_dom"/>
</dbReference>
<dbReference type="SMART" id="SM00612">
    <property type="entry name" value="Kelch"/>
    <property type="match status" value="6"/>
</dbReference>
<dbReference type="SUPFAM" id="SSF117281">
    <property type="entry name" value="Kelch motif"/>
    <property type="match status" value="1"/>
</dbReference>
<dbReference type="InterPro" id="IPR011705">
    <property type="entry name" value="BACK"/>
</dbReference>
<dbReference type="InterPro" id="IPR015915">
    <property type="entry name" value="Kelch-typ_b-propeller"/>
</dbReference>
<dbReference type="EMBL" id="JARBDR010000903">
    <property type="protein sequence ID" value="KAJ8304583.1"/>
    <property type="molecule type" value="Genomic_DNA"/>
</dbReference>
<dbReference type="Pfam" id="PF00651">
    <property type="entry name" value="BTB"/>
    <property type="match status" value="1"/>
</dbReference>
<dbReference type="PANTHER" id="PTHR45632:SF10">
    <property type="entry name" value="BTB DOMAIN-CONTAINING PROTEIN"/>
    <property type="match status" value="1"/>
</dbReference>
<organism evidence="4 5">
    <name type="scientific">Tegillarca granosa</name>
    <name type="common">Malaysian cockle</name>
    <name type="synonym">Anadara granosa</name>
    <dbReference type="NCBI Taxonomy" id="220873"/>
    <lineage>
        <taxon>Eukaryota</taxon>
        <taxon>Metazoa</taxon>
        <taxon>Spiralia</taxon>
        <taxon>Lophotrochozoa</taxon>
        <taxon>Mollusca</taxon>
        <taxon>Bivalvia</taxon>
        <taxon>Autobranchia</taxon>
        <taxon>Pteriomorphia</taxon>
        <taxon>Arcoida</taxon>
        <taxon>Arcoidea</taxon>
        <taxon>Arcidae</taxon>
        <taxon>Tegillarca</taxon>
    </lineage>
</organism>
<evidence type="ECO:0000259" key="3">
    <source>
        <dbReference type="PROSITE" id="PS50097"/>
    </source>
</evidence>
<dbReference type="Proteomes" id="UP001217089">
    <property type="component" value="Unassembled WGS sequence"/>
</dbReference>
<dbReference type="PANTHER" id="PTHR45632">
    <property type="entry name" value="LD33804P"/>
    <property type="match status" value="1"/>
</dbReference>
<dbReference type="Gene3D" id="3.30.710.10">
    <property type="entry name" value="Potassium Channel Kv1.1, Chain A"/>
    <property type="match status" value="1"/>
</dbReference>
<dbReference type="Pfam" id="PF07707">
    <property type="entry name" value="BACK"/>
    <property type="match status" value="1"/>
</dbReference>
<protein>
    <recommendedName>
        <fullName evidence="3">BTB domain-containing protein</fullName>
    </recommendedName>
</protein>
<dbReference type="InterPro" id="IPR011333">
    <property type="entry name" value="SKP1/BTB/POZ_sf"/>
</dbReference>
<keyword evidence="2" id="KW-0677">Repeat</keyword>
<comment type="caution">
    <text evidence="4">The sequence shown here is derived from an EMBL/GenBank/DDBJ whole genome shotgun (WGS) entry which is preliminary data.</text>
</comment>
<feature type="domain" description="BTB" evidence="3">
    <location>
        <begin position="64"/>
        <end position="129"/>
    </location>
</feature>
<dbReference type="PROSITE" id="PS50097">
    <property type="entry name" value="BTB"/>
    <property type="match status" value="1"/>
</dbReference>
<dbReference type="InterPro" id="IPR056737">
    <property type="entry name" value="Beta-prop_ATRN-MKLN-like"/>
</dbReference>
<dbReference type="Gene3D" id="1.25.40.420">
    <property type="match status" value="1"/>
</dbReference>
<dbReference type="Gene3D" id="2.120.10.80">
    <property type="entry name" value="Kelch-type beta propeller"/>
    <property type="match status" value="1"/>
</dbReference>
<sequence>MASGGNEKPPFPQRHDCSYKEREIRRRKFQKKISPIHEGTKAVTKLSETILNGFEVLWRQNLLCDVLIQSQEKTFRAHKLILVSCSDFFYDMYAERQELCSTVDMSDITATVLESILTCMYTGKIHLTELNVEAFLDASIKLGFYIIQDACEEFLMEKTTDTNCLKMLDTAFKYCLNNLSEAALKLAAKCFKVIVKRQEFKELPVEQVIALLKRDDLNIESELDVFRAMVLWLDNKRQERLHHASDLMITVRLPLLSPSTIVDSIESVTHLMDIPDCLKLVKEALHYHCMPARQSMMQSPRTIPRGLRKKTYLVTVGGAPRLKSDNVSKDLRRYNPENNEMELVTYLPEPKHHHAAIVFGGFLYVAGGDTVNNEQCCPNNNVFRYDPRQNTWLQVASMKNARQSFQLAILNGMIYAVGYNFFIGGRSEEKDALSSVERYDPTLDRWEDVAPLSSPKRSVAVAPLNGRLYTVGGCGHKMISSRLERYHPTENKWCLRKSLNMPRYYANLVPFGGTLYLVGGATIASDGSIICVDTIEKYTPVTDSWTKVTNMMTPRAEFGCSVLDNKLYVFGGYNWSTCTRLSSVECMDLDNNTWTKTSELPQALTGVSSSVLVLYDKQIVT</sequence>
<keyword evidence="5" id="KW-1185">Reference proteome</keyword>
<dbReference type="InterPro" id="IPR006652">
    <property type="entry name" value="Kelch_1"/>
</dbReference>
<evidence type="ECO:0000313" key="4">
    <source>
        <dbReference type="EMBL" id="KAJ8304583.1"/>
    </source>
</evidence>
<evidence type="ECO:0000313" key="5">
    <source>
        <dbReference type="Proteomes" id="UP001217089"/>
    </source>
</evidence>
<proteinExistence type="predicted"/>
<gene>
    <name evidence="4" type="ORF">KUTeg_018166</name>
</gene>
<dbReference type="InterPro" id="IPR017096">
    <property type="entry name" value="BTB-kelch_protein"/>
</dbReference>
<reference evidence="4 5" key="1">
    <citation type="submission" date="2022-12" db="EMBL/GenBank/DDBJ databases">
        <title>Chromosome-level genome of Tegillarca granosa.</title>
        <authorList>
            <person name="Kim J."/>
        </authorList>
    </citation>
    <scope>NUCLEOTIDE SEQUENCE [LARGE SCALE GENOMIC DNA]</scope>
    <source>
        <strain evidence="4">Teg-2019</strain>
        <tissue evidence="4">Adductor muscle</tissue>
    </source>
</reference>
<dbReference type="SMART" id="SM00875">
    <property type="entry name" value="BACK"/>
    <property type="match status" value="1"/>
</dbReference>